<gene>
    <name evidence="2" type="ORF">Ptr86124_013618</name>
    <name evidence="1" type="ORF">PtrM4_055380</name>
</gene>
<dbReference type="Proteomes" id="UP000245464">
    <property type="component" value="Chromosome 2"/>
</dbReference>
<proteinExistence type="predicted"/>
<dbReference type="EMBL" id="NQIK02000002">
    <property type="protein sequence ID" value="KAF7573915.1"/>
    <property type="molecule type" value="Genomic_DNA"/>
</dbReference>
<reference evidence="2" key="2">
    <citation type="submission" date="2021-05" db="EMBL/GenBank/DDBJ databases">
        <authorList>
            <person name="Moolhuijzen P.M."/>
            <person name="Moffat C.S."/>
        </authorList>
    </citation>
    <scope>NUCLEOTIDE SEQUENCE</scope>
    <source>
        <strain evidence="2">86-124</strain>
    </source>
</reference>
<protein>
    <submittedName>
        <fullName evidence="1">Uncharacterized protein</fullName>
    </submittedName>
</protein>
<reference evidence="4" key="4">
    <citation type="journal article" date="2022" name="Microb. Genom.">
        <title>A global pangenome for the wheat fungal pathogen Pyrenophora tritici-repentis and prediction of effector protein structural homology.</title>
        <authorList>
            <person name="Moolhuijzen P.M."/>
            <person name="See P.T."/>
            <person name="Shi G."/>
            <person name="Powell H.R."/>
            <person name="Cockram J."/>
            <person name="Jorgensen L.N."/>
            <person name="Benslimane H."/>
            <person name="Strelkov S.E."/>
            <person name="Turner J."/>
            <person name="Liu Z."/>
            <person name="Moffat C.S."/>
        </authorList>
    </citation>
    <scope>NUCLEOTIDE SEQUENCE [LARGE SCALE GENOMIC DNA]</scope>
</reference>
<evidence type="ECO:0000313" key="4">
    <source>
        <dbReference type="Proteomes" id="UP000249757"/>
    </source>
</evidence>
<evidence type="ECO:0000313" key="3">
    <source>
        <dbReference type="Proteomes" id="UP000245464"/>
    </source>
</evidence>
<dbReference type="Proteomes" id="UP000249757">
    <property type="component" value="Unassembled WGS sequence"/>
</dbReference>
<dbReference type="EMBL" id="NRDI02000041">
    <property type="protein sequence ID" value="KAI1507441.1"/>
    <property type="molecule type" value="Genomic_DNA"/>
</dbReference>
<name>A0A2W1CZJ3_9PLEO</name>
<dbReference type="OMA" id="TTIRMGS"/>
<accession>A0A2W1CZJ3</accession>
<reference evidence="1" key="1">
    <citation type="journal article" date="2018" name="BMC Genomics">
        <title>Comparative genomics of the wheat fungal pathogen Pyrenophora tritici-repentis reveals chromosomal variations and genome plasticity.</title>
        <authorList>
            <person name="Moolhuijzen P."/>
            <person name="See P.T."/>
            <person name="Hane J.K."/>
            <person name="Shi G."/>
            <person name="Liu Z."/>
            <person name="Oliver R.P."/>
            <person name="Moffat C.S."/>
        </authorList>
    </citation>
    <scope>NUCLEOTIDE SEQUENCE [LARGE SCALE GENOMIC DNA]</scope>
    <source>
        <strain evidence="1">M4</strain>
    </source>
</reference>
<sequence length="614" mass="68392">MPAIDTRWSHRVGSPALTVPPFNTVGAQTTHEWKDVKFRSEVVSVLEHAQVRVLGYDLVRRVRPGQEVSQTPLTLLVISDASIETQYSAWEVAVRHLRSLLDKTKREDIIVEISDIKTAHEVVSAPLVGCTPELINAWHEFQPALLKEIDGQKWLAVDIVHREIGDLHPVSVPTLLITARDADLAIWWDIILPRLRERLPPPMELDLLYSPHLTLQTPSDDEGAEDSGLRPNIYNTMQDYDRVVQMGSSMGVHQPANSGTVSAVIRLRDANGDETNCALTNHHVVATLEGKSIINERIPAGQFLGLDHEISRLGLVEIVAPTHKDHDRFLIYKKMEKKEHDEALATFQDQHLPGYTLAQRNVIATDSDWVVLNSTPDRLLGTVLASSGFRVCENTDYTLAETKTFSKVAHVPNYAFRHKDGTMPPSLAEKINGRTIGFGLNWAVIKLAENRTLSDRTPQRSSGVKVPTGAQVGRYAHIRHNVSYNVAKKGRTTGWTYGKVSEIGSLLNLRPADRTSVIPVDLGERFGQTNAIMLAFGVIDDRKRKEFMLSGDSGSCVLLNESNPKATIVGLLYASNEHTHVSYMIPFDLVVRDIEHVTGQTVVQPEFVDYDTRG</sequence>
<evidence type="ECO:0000313" key="1">
    <source>
        <dbReference type="EMBL" id="KAF7573915.1"/>
    </source>
</evidence>
<organism evidence="1 3">
    <name type="scientific">Pyrenophora tritici-repentis</name>
    <dbReference type="NCBI Taxonomy" id="45151"/>
    <lineage>
        <taxon>Eukaryota</taxon>
        <taxon>Fungi</taxon>
        <taxon>Dikarya</taxon>
        <taxon>Ascomycota</taxon>
        <taxon>Pezizomycotina</taxon>
        <taxon>Dothideomycetes</taxon>
        <taxon>Pleosporomycetidae</taxon>
        <taxon>Pleosporales</taxon>
        <taxon>Pleosporineae</taxon>
        <taxon>Pleosporaceae</taxon>
        <taxon>Pyrenophora</taxon>
    </lineage>
</organism>
<dbReference type="AlphaFoldDB" id="A0A2W1CZJ3"/>
<evidence type="ECO:0000313" key="2">
    <source>
        <dbReference type="EMBL" id="KAI1507441.1"/>
    </source>
</evidence>
<keyword evidence="4" id="KW-1185">Reference proteome</keyword>
<comment type="caution">
    <text evidence="1">The sequence shown here is derived from an EMBL/GenBank/DDBJ whole genome shotgun (WGS) entry which is preliminary data.</text>
</comment>
<reference evidence="2" key="3">
    <citation type="journal article" date="2022" name="bioRxiv">
        <title>A global pangenome for the wheat fungal pathogen Pyrenophora tritici-repentis and prediction of effector protein structural homology.</title>
        <authorList>
            <person name="Moolhuijzen P."/>
            <person name="See P.T."/>
            <person name="Shi G."/>
            <person name="Powell H.R."/>
            <person name="Cockram J."/>
            <person name="Jorgensen L.N."/>
            <person name="Benslimane H."/>
            <person name="Strelkov S.E."/>
            <person name="Turner J."/>
            <person name="Liu Z."/>
            <person name="Moffat C.S."/>
        </authorList>
    </citation>
    <scope>NUCLEOTIDE SEQUENCE</scope>
    <source>
        <strain evidence="2">86-124</strain>
    </source>
</reference>